<feature type="domain" description="ACT" evidence="23">
    <location>
        <begin position="286"/>
        <end position="363"/>
    </location>
</feature>
<dbReference type="PANTHER" id="PTHR21022">
    <property type="entry name" value="PREPHENATE DEHYDRATASE P PROTEIN"/>
    <property type="match status" value="1"/>
</dbReference>
<dbReference type="SUPFAM" id="SSF53850">
    <property type="entry name" value="Periplasmic binding protein-like II"/>
    <property type="match status" value="1"/>
</dbReference>
<dbReference type="PIRSF" id="PIRSF001500">
    <property type="entry name" value="Chor_mut_pdt_Ppr"/>
    <property type="match status" value="1"/>
</dbReference>
<evidence type="ECO:0000256" key="13">
    <source>
        <dbReference type="ARBA" id="ARBA00023235"/>
    </source>
</evidence>
<keyword evidence="10" id="KW-0028">Amino-acid biosynthesis</keyword>
<evidence type="ECO:0000256" key="3">
    <source>
        <dbReference type="ARBA" id="ARBA00004496"/>
    </source>
</evidence>
<dbReference type="InterPro" id="IPR036979">
    <property type="entry name" value="CM_dom_sf"/>
</dbReference>
<dbReference type="RefSeq" id="WP_092210349.1">
    <property type="nucleotide sequence ID" value="NZ_FMUX01000005.1"/>
</dbReference>
<sequence length="380" mass="42247">MDKPQPDGDPFEKELAGLREKIDGIDTRIVALINERLDVSASVGDLKRRYDSKVLDRSRESLIMDRICRLNQGPVDNTVLQYIFSVIMAASRELQKPLTIAYLGPEATHSHLAALNHFRHSGRFAPYRNIAEIFAEVERGGCQYGVVPVENSIEGAVTHTLDLLFESDVTITAEYYQTISHDLLSLWGNLDEVEVVYSHPQPFAQCRSWLQRNLPDVVLEECSSTAQAALKAAANPKSAAIASTKAAQVYGLRVVESKIEDSSRNETRFLVLGKEEQAPTGDDKTSVMFVTSHIPGALFTTLEPVADAGLNMVKLESRPTKRENWSYFFIMDIEGHKDDARVKRVLSTMKGLCLYLKVLGSYAKGAHGGYRSADESPREV</sequence>
<dbReference type="Gene3D" id="3.40.190.10">
    <property type="entry name" value="Periplasmic binding protein-like II"/>
    <property type="match status" value="2"/>
</dbReference>
<dbReference type="InterPro" id="IPR001086">
    <property type="entry name" value="Preph_deHydtase"/>
</dbReference>
<dbReference type="InterPro" id="IPR002701">
    <property type="entry name" value="CM_II_prokaryot"/>
</dbReference>
<dbReference type="FunFam" id="3.30.70.260:FF:000012">
    <property type="entry name" value="Prephenate dehydratase"/>
    <property type="match status" value="1"/>
</dbReference>
<evidence type="ECO:0000256" key="20">
    <source>
        <dbReference type="PIRSR" id="PIRSR001500-2"/>
    </source>
</evidence>
<comment type="subcellular location">
    <subcellularLocation>
        <location evidence="3">Cytoplasm</location>
    </subcellularLocation>
</comment>
<feature type="binding site" evidence="19">
    <location>
        <position position="36"/>
    </location>
    <ligand>
        <name>substrate</name>
    </ligand>
</feature>
<evidence type="ECO:0000256" key="11">
    <source>
        <dbReference type="ARBA" id="ARBA00023141"/>
    </source>
</evidence>
<evidence type="ECO:0000259" key="23">
    <source>
        <dbReference type="PROSITE" id="PS51671"/>
    </source>
</evidence>
<comment type="pathway">
    <text evidence="5">Metabolic intermediate biosynthesis; prephenate biosynthesis; prephenate from chorismate: step 1/1.</text>
</comment>
<dbReference type="GO" id="GO:0046417">
    <property type="term" value="P:chorismate metabolic process"/>
    <property type="evidence" value="ECO:0007669"/>
    <property type="project" value="InterPro"/>
</dbReference>
<dbReference type="GO" id="GO:0009094">
    <property type="term" value="P:L-phenylalanine biosynthetic process"/>
    <property type="evidence" value="ECO:0007669"/>
    <property type="project" value="UniProtKB-UniPathway"/>
</dbReference>
<evidence type="ECO:0000256" key="2">
    <source>
        <dbReference type="ARBA" id="ARBA00002364"/>
    </source>
</evidence>
<evidence type="ECO:0000259" key="22">
    <source>
        <dbReference type="PROSITE" id="PS51171"/>
    </source>
</evidence>
<evidence type="ECO:0000256" key="9">
    <source>
        <dbReference type="ARBA" id="ARBA00022490"/>
    </source>
</evidence>
<gene>
    <name evidence="24" type="ORF">SAMN05216233_105187</name>
</gene>
<feature type="domain" description="Prephenate dehydratase" evidence="22">
    <location>
        <begin position="99"/>
        <end position="274"/>
    </location>
</feature>
<dbReference type="UniPathway" id="UPA00120">
    <property type="reaction ID" value="UER00203"/>
</dbReference>
<evidence type="ECO:0000256" key="10">
    <source>
        <dbReference type="ARBA" id="ARBA00022605"/>
    </source>
</evidence>
<feature type="binding site" evidence="19">
    <location>
        <position position="56"/>
    </location>
    <ligand>
        <name>substrate</name>
    </ligand>
</feature>
<keyword evidence="9" id="KW-0963">Cytoplasm</keyword>
<evidence type="ECO:0000256" key="18">
    <source>
        <dbReference type="ARBA" id="ARBA00047848"/>
    </source>
</evidence>
<dbReference type="InterPro" id="IPR045865">
    <property type="entry name" value="ACT-like_dom_sf"/>
</dbReference>
<dbReference type="SMART" id="SM00830">
    <property type="entry name" value="CM_2"/>
    <property type="match status" value="1"/>
</dbReference>
<evidence type="ECO:0000256" key="16">
    <source>
        <dbReference type="ARBA" id="ARBA00031175"/>
    </source>
</evidence>
<proteinExistence type="predicted"/>
<dbReference type="PROSITE" id="PS00857">
    <property type="entry name" value="PREPHENATE_DEHYDR_1"/>
    <property type="match status" value="1"/>
</dbReference>
<dbReference type="PROSITE" id="PS51168">
    <property type="entry name" value="CHORISMATE_MUT_2"/>
    <property type="match status" value="1"/>
</dbReference>
<dbReference type="Pfam" id="PF01817">
    <property type="entry name" value="CM_2"/>
    <property type="match status" value="1"/>
</dbReference>
<comment type="pathway">
    <text evidence="4">Amino-acid biosynthesis; L-phenylalanine biosynthesis; phenylpyruvate from prephenate: step 1/1.</text>
</comment>
<dbReference type="GO" id="GO:0005737">
    <property type="term" value="C:cytoplasm"/>
    <property type="evidence" value="ECO:0007669"/>
    <property type="project" value="UniProtKB-SubCell"/>
</dbReference>
<reference evidence="24 25" key="1">
    <citation type="submission" date="2016-10" db="EMBL/GenBank/DDBJ databases">
        <authorList>
            <person name="de Groot N.N."/>
        </authorList>
    </citation>
    <scope>NUCLEOTIDE SEQUENCE [LARGE SCALE GENOMIC DNA]</scope>
    <source>
        <strain evidence="24 25">AA1</strain>
    </source>
</reference>
<evidence type="ECO:0000256" key="19">
    <source>
        <dbReference type="PIRSR" id="PIRSR001500-1"/>
    </source>
</evidence>
<dbReference type="GO" id="GO:0004664">
    <property type="term" value="F:prephenate dehydratase activity"/>
    <property type="evidence" value="ECO:0007669"/>
    <property type="project" value="UniProtKB-EC"/>
</dbReference>
<keyword evidence="25" id="KW-1185">Reference proteome</keyword>
<accession>A0A1G5E5K0</accession>
<feature type="binding site" evidence="19">
    <location>
        <position position="91"/>
    </location>
    <ligand>
        <name>substrate</name>
    </ligand>
</feature>
<dbReference type="PANTHER" id="PTHR21022:SF19">
    <property type="entry name" value="PREPHENATE DEHYDRATASE-RELATED"/>
    <property type="match status" value="1"/>
</dbReference>
<dbReference type="Pfam" id="PF01842">
    <property type="entry name" value="ACT"/>
    <property type="match status" value="1"/>
</dbReference>
<comment type="function">
    <text evidence="2">Catalyzes the Claisen rearrangement of chorismate to prephenate and the decarboxylation/dehydration of prephenate to phenylpyruvate.</text>
</comment>
<evidence type="ECO:0000259" key="21">
    <source>
        <dbReference type="PROSITE" id="PS51168"/>
    </source>
</evidence>
<dbReference type="FunFam" id="3.40.190.10:FF:000034">
    <property type="entry name" value="Chorismate mutase/prephenate dehydratase"/>
    <property type="match status" value="1"/>
</dbReference>
<dbReference type="Gene3D" id="3.30.70.260">
    <property type="match status" value="1"/>
</dbReference>
<dbReference type="SUPFAM" id="SSF48600">
    <property type="entry name" value="Chorismate mutase II"/>
    <property type="match status" value="1"/>
</dbReference>
<evidence type="ECO:0000256" key="12">
    <source>
        <dbReference type="ARBA" id="ARBA00023222"/>
    </source>
</evidence>
<dbReference type="Proteomes" id="UP000198870">
    <property type="component" value="Unassembled WGS sequence"/>
</dbReference>
<dbReference type="OrthoDB" id="9802281at2"/>
<dbReference type="EC" id="4.2.1.51" evidence="7"/>
<dbReference type="GO" id="GO:0004106">
    <property type="term" value="F:chorismate mutase activity"/>
    <property type="evidence" value="ECO:0007669"/>
    <property type="project" value="UniProtKB-EC"/>
</dbReference>
<dbReference type="AlphaFoldDB" id="A0A1G5E5K0"/>
<dbReference type="STRING" id="419481.SAMN05216233_105187"/>
<dbReference type="SUPFAM" id="SSF55021">
    <property type="entry name" value="ACT-like"/>
    <property type="match status" value="1"/>
</dbReference>
<dbReference type="EC" id="5.4.99.5" evidence="6"/>
<dbReference type="InterPro" id="IPR036263">
    <property type="entry name" value="Chorismate_II_sf"/>
</dbReference>
<keyword evidence="12" id="KW-0584">Phenylalanine biosynthesis</keyword>
<evidence type="ECO:0000256" key="15">
    <source>
        <dbReference type="ARBA" id="ARBA00023268"/>
    </source>
</evidence>
<keyword evidence="15" id="KW-0511">Multifunctional enzyme</keyword>
<organism evidence="24 25">
    <name type="scientific">Desulfoluna spongiiphila</name>
    <dbReference type="NCBI Taxonomy" id="419481"/>
    <lineage>
        <taxon>Bacteria</taxon>
        <taxon>Pseudomonadati</taxon>
        <taxon>Thermodesulfobacteriota</taxon>
        <taxon>Desulfobacteria</taxon>
        <taxon>Desulfobacterales</taxon>
        <taxon>Desulfolunaceae</taxon>
        <taxon>Desulfoluna</taxon>
    </lineage>
</organism>
<dbReference type="Gene3D" id="1.20.59.10">
    <property type="entry name" value="Chorismate mutase"/>
    <property type="match status" value="1"/>
</dbReference>
<evidence type="ECO:0000256" key="14">
    <source>
        <dbReference type="ARBA" id="ARBA00023239"/>
    </source>
</evidence>
<feature type="binding site" evidence="19">
    <location>
        <position position="47"/>
    </location>
    <ligand>
        <name>substrate</name>
    </ligand>
</feature>
<evidence type="ECO:0000256" key="5">
    <source>
        <dbReference type="ARBA" id="ARBA00004817"/>
    </source>
</evidence>
<evidence type="ECO:0000256" key="17">
    <source>
        <dbReference type="ARBA" id="ARBA00031520"/>
    </source>
</evidence>
<dbReference type="InterPro" id="IPR002912">
    <property type="entry name" value="ACT_dom"/>
</dbReference>
<dbReference type="NCBIfam" id="NF008865">
    <property type="entry name" value="PRK11898.1"/>
    <property type="match status" value="1"/>
</dbReference>
<dbReference type="EMBL" id="FMUX01000005">
    <property type="protein sequence ID" value="SCY22313.1"/>
    <property type="molecule type" value="Genomic_DNA"/>
</dbReference>
<dbReference type="PROSITE" id="PS51671">
    <property type="entry name" value="ACT"/>
    <property type="match status" value="1"/>
</dbReference>
<keyword evidence="13" id="KW-0413">Isomerase</keyword>
<keyword evidence="14" id="KW-0456">Lyase</keyword>
<feature type="binding site" evidence="19">
    <location>
        <position position="60"/>
    </location>
    <ligand>
        <name>substrate</name>
    </ligand>
</feature>
<dbReference type="InterPro" id="IPR008242">
    <property type="entry name" value="Chor_mutase/pphenate_deHydtase"/>
</dbReference>
<feature type="site" description="Essential for prephenate dehydratase activity" evidence="20">
    <location>
        <position position="267"/>
    </location>
</feature>
<evidence type="ECO:0000256" key="1">
    <source>
        <dbReference type="ARBA" id="ARBA00000824"/>
    </source>
</evidence>
<dbReference type="UniPathway" id="UPA00121">
    <property type="reaction ID" value="UER00345"/>
</dbReference>
<dbReference type="InterPro" id="IPR018528">
    <property type="entry name" value="Preph_deHydtase_CS"/>
</dbReference>
<comment type="catalytic activity">
    <reaction evidence="1">
        <text>chorismate = prephenate</text>
        <dbReference type="Rhea" id="RHEA:13897"/>
        <dbReference type="ChEBI" id="CHEBI:29748"/>
        <dbReference type="ChEBI" id="CHEBI:29934"/>
        <dbReference type="EC" id="5.4.99.5"/>
    </reaction>
</comment>
<evidence type="ECO:0000256" key="4">
    <source>
        <dbReference type="ARBA" id="ARBA00004741"/>
    </source>
</evidence>
<feature type="binding site" evidence="19">
    <location>
        <position position="95"/>
    </location>
    <ligand>
        <name>substrate</name>
    </ligand>
</feature>
<dbReference type="Pfam" id="PF00800">
    <property type="entry name" value="PDT"/>
    <property type="match status" value="1"/>
</dbReference>
<evidence type="ECO:0000313" key="25">
    <source>
        <dbReference type="Proteomes" id="UP000198870"/>
    </source>
</evidence>
<evidence type="ECO:0000256" key="7">
    <source>
        <dbReference type="ARBA" id="ARBA00013147"/>
    </source>
</evidence>
<evidence type="ECO:0000313" key="24">
    <source>
        <dbReference type="EMBL" id="SCY22313.1"/>
    </source>
</evidence>
<feature type="binding site" evidence="19">
    <location>
        <position position="19"/>
    </location>
    <ligand>
        <name>substrate</name>
    </ligand>
</feature>
<feature type="domain" description="Chorismate mutase" evidence="21">
    <location>
        <begin position="9"/>
        <end position="99"/>
    </location>
</feature>
<evidence type="ECO:0000256" key="8">
    <source>
        <dbReference type="ARBA" id="ARBA00014401"/>
    </source>
</evidence>
<dbReference type="PROSITE" id="PS51171">
    <property type="entry name" value="PREPHENATE_DEHYDR_3"/>
    <property type="match status" value="1"/>
</dbReference>
<dbReference type="CDD" id="cd13630">
    <property type="entry name" value="PBP2_PDT_1"/>
    <property type="match status" value="1"/>
</dbReference>
<comment type="catalytic activity">
    <reaction evidence="18">
        <text>prephenate + H(+) = 3-phenylpyruvate + CO2 + H2O</text>
        <dbReference type="Rhea" id="RHEA:21648"/>
        <dbReference type="ChEBI" id="CHEBI:15377"/>
        <dbReference type="ChEBI" id="CHEBI:15378"/>
        <dbReference type="ChEBI" id="CHEBI:16526"/>
        <dbReference type="ChEBI" id="CHEBI:18005"/>
        <dbReference type="ChEBI" id="CHEBI:29934"/>
        <dbReference type="EC" id="4.2.1.51"/>
    </reaction>
</comment>
<keyword evidence="11" id="KW-0057">Aromatic amino acid biosynthesis</keyword>
<evidence type="ECO:0000256" key="6">
    <source>
        <dbReference type="ARBA" id="ARBA00012404"/>
    </source>
</evidence>
<protein>
    <recommendedName>
        <fullName evidence="8">Bifunctional chorismate mutase/prephenate dehydratase</fullName>
        <ecNumber evidence="7">4.2.1.51</ecNumber>
        <ecNumber evidence="6">5.4.99.5</ecNumber>
    </recommendedName>
    <alternativeName>
        <fullName evidence="17">Chorismate mutase-prephenate dehydratase</fullName>
    </alternativeName>
    <alternativeName>
        <fullName evidence="16">p-protein</fullName>
    </alternativeName>
</protein>
<name>A0A1G5E5K0_9BACT</name>
<dbReference type="CDD" id="cd04905">
    <property type="entry name" value="ACT_CM-PDT"/>
    <property type="match status" value="1"/>
</dbReference>